<dbReference type="SUPFAM" id="SSF46785">
    <property type="entry name" value="Winged helix' DNA-binding domain"/>
    <property type="match status" value="1"/>
</dbReference>
<dbReference type="EMBL" id="VJZD01000014">
    <property type="protein sequence ID" value="MPY30799.1"/>
    <property type="molecule type" value="Genomic_DNA"/>
</dbReference>
<sequence length="288" mass="31930">MPVSVSDGEDSNPRALSRVYDALESRIADGTYPVGSTLPSQRVLASNLNCSRDTVQKAARLLADAGLVGLKQGSGTFVLRKPSSDSSPQDRPRLHSFMSRLFAAPEASLDVFALTGESVVGLFRTQVQRVEDGEFSGLRKVTVRFLLPAEDTALYYPRAWDPADDRPLRRWQEMARGNVSGMEQCRSRLARCEVELDLEVRRIPLTPQFKLCVFNGTHVLKGYYRLEQGIELEDGTAVEGAVDVMGVGATLRHFTADAGPDSEFFDLRGVFDDLWAMVDKEREALQKN</sequence>
<dbReference type="InterPro" id="IPR036388">
    <property type="entry name" value="WH-like_DNA-bd_sf"/>
</dbReference>
<dbReference type="InterPro" id="IPR036390">
    <property type="entry name" value="WH_DNA-bd_sf"/>
</dbReference>
<evidence type="ECO:0000256" key="2">
    <source>
        <dbReference type="ARBA" id="ARBA00023125"/>
    </source>
</evidence>
<keyword evidence="2" id="KW-0238">DNA-binding</keyword>
<dbReference type="Proteomes" id="UP000325849">
    <property type="component" value="Unassembled WGS sequence"/>
</dbReference>
<keyword evidence="3" id="KW-0804">Transcription</keyword>
<dbReference type="Gene3D" id="1.10.10.10">
    <property type="entry name" value="Winged helix-like DNA-binding domain superfamily/Winged helix DNA-binding domain"/>
    <property type="match status" value="1"/>
</dbReference>
<dbReference type="PRINTS" id="PR00035">
    <property type="entry name" value="HTHGNTR"/>
</dbReference>
<dbReference type="GO" id="GO:0003700">
    <property type="term" value="F:DNA-binding transcription factor activity"/>
    <property type="evidence" value="ECO:0007669"/>
    <property type="project" value="InterPro"/>
</dbReference>
<evidence type="ECO:0000259" key="4">
    <source>
        <dbReference type="PROSITE" id="PS50949"/>
    </source>
</evidence>
<dbReference type="InterPro" id="IPR050679">
    <property type="entry name" value="Bact_HTH_transcr_reg"/>
</dbReference>
<feature type="domain" description="HTH gntR-type" evidence="4">
    <location>
        <begin position="13"/>
        <end position="81"/>
    </location>
</feature>
<comment type="caution">
    <text evidence="5">The sequence shown here is derived from an EMBL/GenBank/DDBJ whole genome shotgun (WGS) entry which is preliminary data.</text>
</comment>
<dbReference type="PANTHER" id="PTHR44846:SF1">
    <property type="entry name" value="MANNOSYL-D-GLYCERATE TRANSPORT_METABOLISM SYSTEM REPRESSOR MNGR-RELATED"/>
    <property type="match status" value="1"/>
</dbReference>
<dbReference type="InterPro" id="IPR000524">
    <property type="entry name" value="Tscrpt_reg_HTH_GntR"/>
</dbReference>
<dbReference type="SMART" id="SM00345">
    <property type="entry name" value="HTH_GNTR"/>
    <property type="match status" value="1"/>
</dbReference>
<dbReference type="AlphaFoldDB" id="A0A5N8V6S8"/>
<keyword evidence="6" id="KW-1185">Reference proteome</keyword>
<proteinExistence type="predicted"/>
<evidence type="ECO:0000256" key="1">
    <source>
        <dbReference type="ARBA" id="ARBA00023015"/>
    </source>
</evidence>
<dbReference type="Pfam" id="PF00392">
    <property type="entry name" value="GntR"/>
    <property type="match status" value="1"/>
</dbReference>
<dbReference type="GO" id="GO:0003677">
    <property type="term" value="F:DNA binding"/>
    <property type="evidence" value="ECO:0007669"/>
    <property type="project" value="UniProtKB-KW"/>
</dbReference>
<keyword evidence="1" id="KW-0805">Transcription regulation</keyword>
<protein>
    <submittedName>
        <fullName evidence="5">GntR family transcriptional regulator</fullName>
    </submittedName>
</protein>
<reference evidence="5 6" key="1">
    <citation type="submission" date="2019-07" db="EMBL/GenBank/DDBJ databases">
        <title>New species of Amycolatopsis and Streptomyces.</title>
        <authorList>
            <person name="Duangmal K."/>
            <person name="Teo W.F.A."/>
            <person name="Lipun K."/>
        </authorList>
    </citation>
    <scope>NUCLEOTIDE SEQUENCE [LARGE SCALE GENOMIC DNA]</scope>
    <source>
        <strain evidence="5 6">NBRC 109810</strain>
    </source>
</reference>
<name>A0A5N8V6S8_9ACTN</name>
<evidence type="ECO:0000313" key="6">
    <source>
        <dbReference type="Proteomes" id="UP000325849"/>
    </source>
</evidence>
<evidence type="ECO:0000256" key="3">
    <source>
        <dbReference type="ARBA" id="ARBA00023163"/>
    </source>
</evidence>
<dbReference type="GO" id="GO:0045892">
    <property type="term" value="P:negative regulation of DNA-templated transcription"/>
    <property type="evidence" value="ECO:0007669"/>
    <property type="project" value="TreeGrafter"/>
</dbReference>
<organism evidence="5 6">
    <name type="scientific">Streptomyces adustus</name>
    <dbReference type="NCBI Taxonomy" id="1609272"/>
    <lineage>
        <taxon>Bacteria</taxon>
        <taxon>Bacillati</taxon>
        <taxon>Actinomycetota</taxon>
        <taxon>Actinomycetes</taxon>
        <taxon>Kitasatosporales</taxon>
        <taxon>Streptomycetaceae</taxon>
        <taxon>Streptomyces</taxon>
    </lineage>
</organism>
<dbReference type="OrthoDB" id="7363114at2"/>
<evidence type="ECO:0000313" key="5">
    <source>
        <dbReference type="EMBL" id="MPY30799.1"/>
    </source>
</evidence>
<dbReference type="CDD" id="cd07377">
    <property type="entry name" value="WHTH_GntR"/>
    <property type="match status" value="1"/>
</dbReference>
<dbReference type="PANTHER" id="PTHR44846">
    <property type="entry name" value="MANNOSYL-D-GLYCERATE TRANSPORT/METABOLISM SYSTEM REPRESSOR MNGR-RELATED"/>
    <property type="match status" value="1"/>
</dbReference>
<gene>
    <name evidence="5" type="ORF">FNH09_05580</name>
</gene>
<dbReference type="PROSITE" id="PS50949">
    <property type="entry name" value="HTH_GNTR"/>
    <property type="match status" value="1"/>
</dbReference>
<accession>A0A5N8V6S8</accession>